<reference evidence="1 3" key="1">
    <citation type="submission" date="2017-11" db="EMBL/GenBank/DDBJ databases">
        <title>De novo assembly and phasing of dikaryotic genomes from two isolates of Puccinia coronata f. sp. avenae, the causal agent of oat crown rust.</title>
        <authorList>
            <person name="Miller M.E."/>
            <person name="Zhang Y."/>
            <person name="Omidvar V."/>
            <person name="Sperschneider J."/>
            <person name="Schwessinger B."/>
            <person name="Raley C."/>
            <person name="Palmer J.M."/>
            <person name="Garnica D."/>
            <person name="Upadhyaya N."/>
            <person name="Rathjen J."/>
            <person name="Taylor J.M."/>
            <person name="Park R.F."/>
            <person name="Dodds P.N."/>
            <person name="Hirsch C.D."/>
            <person name="Kianian S.F."/>
            <person name="Figueroa M."/>
        </authorList>
    </citation>
    <scope>NUCLEOTIDE SEQUENCE [LARGE SCALE GENOMIC DNA]</scope>
    <source>
        <strain evidence="1">12NC29</strain>
    </source>
</reference>
<dbReference type="Proteomes" id="UP000235388">
    <property type="component" value="Unassembled WGS sequence"/>
</dbReference>
<comment type="caution">
    <text evidence="1">The sequence shown here is derived from an EMBL/GenBank/DDBJ whole genome shotgun (WGS) entry which is preliminary data.</text>
</comment>
<name>A0A2N5S4H9_9BASI</name>
<dbReference type="AlphaFoldDB" id="A0A2N5S4H9"/>
<evidence type="ECO:0000313" key="2">
    <source>
        <dbReference type="EMBL" id="PLW54956.1"/>
    </source>
</evidence>
<keyword evidence="3" id="KW-1185">Reference proteome</keyword>
<protein>
    <submittedName>
        <fullName evidence="1">Uncharacterized protein</fullName>
    </submittedName>
</protein>
<proteinExistence type="predicted"/>
<evidence type="ECO:0000313" key="1">
    <source>
        <dbReference type="EMBL" id="PLW08150.1"/>
    </source>
</evidence>
<dbReference type="EMBL" id="PGCJ01000038">
    <property type="protein sequence ID" value="PLW54956.1"/>
    <property type="molecule type" value="Genomic_DNA"/>
</dbReference>
<sequence>MAIHKGESSIEPVARVSGMREGIEIEQDAHHALVKRHHHDCHDCGYAVVPVYQPVVYSYCDDHHDHHHC</sequence>
<dbReference type="EMBL" id="PGCJ01001179">
    <property type="protein sequence ID" value="PLW08150.1"/>
    <property type="molecule type" value="Genomic_DNA"/>
</dbReference>
<evidence type="ECO:0000313" key="3">
    <source>
        <dbReference type="Proteomes" id="UP000235388"/>
    </source>
</evidence>
<organism evidence="1 3">
    <name type="scientific">Puccinia coronata f. sp. avenae</name>
    <dbReference type="NCBI Taxonomy" id="200324"/>
    <lineage>
        <taxon>Eukaryota</taxon>
        <taxon>Fungi</taxon>
        <taxon>Dikarya</taxon>
        <taxon>Basidiomycota</taxon>
        <taxon>Pucciniomycotina</taxon>
        <taxon>Pucciniomycetes</taxon>
        <taxon>Pucciniales</taxon>
        <taxon>Pucciniaceae</taxon>
        <taxon>Puccinia</taxon>
    </lineage>
</organism>
<gene>
    <name evidence="2" type="ORF">PCANC_02694</name>
    <name evidence="1" type="ORF">PCANC_22629</name>
</gene>
<accession>A0A2N5S4H9</accession>